<dbReference type="Pfam" id="PF03275">
    <property type="entry name" value="GLF"/>
    <property type="match status" value="1"/>
</dbReference>
<dbReference type="InterPro" id="IPR004379">
    <property type="entry name" value="UDP-GALP_mutase"/>
</dbReference>
<dbReference type="KEGG" id="prh:LT40_06430"/>
<evidence type="ECO:0000256" key="2">
    <source>
        <dbReference type="ARBA" id="ARBA00009321"/>
    </source>
</evidence>
<evidence type="ECO:0000256" key="4">
    <source>
        <dbReference type="ARBA" id="ARBA00022827"/>
    </source>
</evidence>
<dbReference type="SUPFAM" id="SSF54373">
    <property type="entry name" value="FAD-linked reductases, C-terminal domain"/>
    <property type="match status" value="1"/>
</dbReference>
<dbReference type="Gene3D" id="3.40.50.720">
    <property type="entry name" value="NAD(P)-binding Rossmann-like Domain"/>
    <property type="match status" value="3"/>
</dbReference>
<dbReference type="GO" id="GO:0008767">
    <property type="term" value="F:UDP-galactopyranose mutase activity"/>
    <property type="evidence" value="ECO:0007669"/>
    <property type="project" value="InterPro"/>
</dbReference>
<dbReference type="OrthoDB" id="9815989at2"/>
<dbReference type="RefSeq" id="WP_043187811.1">
    <property type="nucleotide sequence ID" value="NZ_CP009533.1"/>
</dbReference>
<name>A0A089ZQ60_9PSED</name>
<protein>
    <submittedName>
        <fullName evidence="7">UDP-galactopyranose mutase</fullName>
    </submittedName>
</protein>
<evidence type="ECO:0000256" key="3">
    <source>
        <dbReference type="ARBA" id="ARBA00022630"/>
    </source>
</evidence>
<dbReference type="Proteomes" id="UP000029499">
    <property type="component" value="Chromosome"/>
</dbReference>
<comment type="similarity">
    <text evidence="2">Belongs to the UDP-galactopyranose/dTDP-fucopyranose mutase family.</text>
</comment>
<organism evidence="7 8">
    <name type="scientific">Pseudomonas rhizosphaerae</name>
    <dbReference type="NCBI Taxonomy" id="216142"/>
    <lineage>
        <taxon>Bacteria</taxon>
        <taxon>Pseudomonadati</taxon>
        <taxon>Pseudomonadota</taxon>
        <taxon>Gammaproteobacteria</taxon>
        <taxon>Pseudomonadales</taxon>
        <taxon>Pseudomonadaceae</taxon>
        <taxon>Pseudomonas</taxon>
    </lineage>
</organism>
<dbReference type="PANTHER" id="PTHR21197:SF0">
    <property type="entry name" value="UDP-GALACTOPYRANOSE MUTASE"/>
    <property type="match status" value="1"/>
</dbReference>
<keyword evidence="3" id="KW-0285">Flavoprotein</keyword>
<keyword evidence="5" id="KW-0413">Isomerase</keyword>
<dbReference type="NCBIfam" id="TIGR00031">
    <property type="entry name" value="UDP-GALP_mutase"/>
    <property type="match status" value="1"/>
</dbReference>
<dbReference type="STRING" id="216142.LT40_06430"/>
<accession>A0A089ZQ60</accession>
<dbReference type="GO" id="GO:0050660">
    <property type="term" value="F:flavin adenine dinucleotide binding"/>
    <property type="evidence" value="ECO:0007669"/>
    <property type="project" value="TreeGrafter"/>
</dbReference>
<dbReference type="GO" id="GO:0005829">
    <property type="term" value="C:cytosol"/>
    <property type="evidence" value="ECO:0007669"/>
    <property type="project" value="TreeGrafter"/>
</dbReference>
<proteinExistence type="inferred from homology"/>
<dbReference type="InterPro" id="IPR015899">
    <property type="entry name" value="UDP-GalPyranose_mutase_C"/>
</dbReference>
<dbReference type="SUPFAM" id="SSF51971">
    <property type="entry name" value="Nucleotide-binding domain"/>
    <property type="match status" value="1"/>
</dbReference>
<keyword evidence="4" id="KW-0274">FAD</keyword>
<dbReference type="HOGENOM" id="CLU_042118_0_0_6"/>
<evidence type="ECO:0000256" key="5">
    <source>
        <dbReference type="ARBA" id="ARBA00023235"/>
    </source>
</evidence>
<comment type="cofactor">
    <cofactor evidence="1">
        <name>FAD</name>
        <dbReference type="ChEBI" id="CHEBI:57692"/>
    </cofactor>
</comment>
<evidence type="ECO:0000259" key="6">
    <source>
        <dbReference type="Pfam" id="PF03275"/>
    </source>
</evidence>
<keyword evidence="8" id="KW-1185">Reference proteome</keyword>
<gene>
    <name evidence="7" type="ORF">LT40_06430</name>
</gene>
<dbReference type="eggNOG" id="COG0562">
    <property type="taxonomic scope" value="Bacteria"/>
</dbReference>
<dbReference type="PANTHER" id="PTHR21197">
    <property type="entry name" value="UDP-GALACTOPYRANOSE MUTASE"/>
    <property type="match status" value="1"/>
</dbReference>
<dbReference type="AlphaFoldDB" id="A0A089ZQ60"/>
<dbReference type="EMBL" id="CP009533">
    <property type="protein sequence ID" value="AIS17066.1"/>
    <property type="molecule type" value="Genomic_DNA"/>
</dbReference>
<feature type="domain" description="UDP-galactopyranose mutase C-terminal" evidence="6">
    <location>
        <begin position="167"/>
        <end position="364"/>
    </location>
</feature>
<evidence type="ECO:0000313" key="7">
    <source>
        <dbReference type="EMBL" id="AIS17066.1"/>
    </source>
</evidence>
<evidence type="ECO:0000313" key="8">
    <source>
        <dbReference type="Proteomes" id="UP000029499"/>
    </source>
</evidence>
<evidence type="ECO:0000256" key="1">
    <source>
        <dbReference type="ARBA" id="ARBA00001974"/>
    </source>
</evidence>
<dbReference type="Pfam" id="PF13450">
    <property type="entry name" value="NAD_binding_8"/>
    <property type="match status" value="1"/>
</dbReference>
<reference evidence="7 8" key="1">
    <citation type="journal article" date="2015" name="J. Biotechnol.">
        <title>Complete genome sequence of Pseudomonas rhizosphaerae IH5T (=DSM 16299T), a phosphate-solubilizing rhizobacterium for bacterial biofertilizer.</title>
        <authorList>
            <person name="Kwak Y."/>
            <person name="Jung B.K."/>
            <person name="Shin J.H."/>
        </authorList>
    </citation>
    <scope>NUCLEOTIDE SEQUENCE [LARGE SCALE GENOMIC DNA]</scope>
    <source>
        <strain evidence="7">DSM 16299</strain>
    </source>
</reference>
<sequence length="403" mass="45852">MPQVTLDSASRGPSTHADGRPYDYVVVGAGFAGSVIAERLAEGLGLNVLVIDRREHIGGNAYDHLDAADVMVHRYGPHIFHTNAPRIVDYLSRFTQWRPYEHRVLAQVDGHLVPIPINLTTLNTLFGLQMDEAQAERFLADRAQPVECIRTSEDVVINQIGQELYQKFFQGYTRKQWGLDPSQLDKSVTSRIPTRTNDDDRYFTDSFQAMPLEGYTRMFENMLDHPRIDVLLDTDFAKVREQLSYAQLIYCGPVDEYFDFRLGRLPYRSLRFEHKTLEQPQLQAVAVVNYPDEAVPYTRITEYKHLTGQEHPQTSITYEYPCADGDPYYPIPRAENAQLYQRYKALADETPGVTFLGRLGTYKYYNMDQVVGQALALFQRIEQQGQPVHGGMAAATLLDGQGA</sequence>
<dbReference type="FunFam" id="3.40.50.720:FF:000397">
    <property type="entry name" value="UDP-galactopyranose mutase"/>
    <property type="match status" value="1"/>
</dbReference>